<dbReference type="Gene3D" id="3.40.50.1820">
    <property type="entry name" value="alpha/beta hydrolase"/>
    <property type="match status" value="1"/>
</dbReference>
<dbReference type="InterPro" id="IPR029058">
    <property type="entry name" value="AB_hydrolase_fold"/>
</dbReference>
<sequence length="297" mass="32218">MSRRARLLNAWLRRFEKPRLARAEDPVKLRRQMELSARIFLRAPRGTRFDRIDLSGIEAVQAVPRRHSGGPVIFYLHGGGFILGSPHTHRAPVAHLAALTGLRAILTRYRLAPEAPFPAALEDAMQAYRALGDPPGGVILGGDSAGGGLALALLARILAEGLRPPLGTFGFSPFTDLTFSGASFTANAKADPMLPAQRAADLARMYLNGADPRDPRASPLFADFTGAGPVWITAARTEILLDDARRIADRLMAQGVDVTCVIEGDLPHAWPMFQGYIPEARQSMVELAAWISTLSRL</sequence>
<dbReference type="Pfam" id="PF07859">
    <property type="entry name" value="Abhydrolase_3"/>
    <property type="match status" value="1"/>
</dbReference>
<dbReference type="SUPFAM" id="SSF53474">
    <property type="entry name" value="alpha/beta-Hydrolases"/>
    <property type="match status" value="1"/>
</dbReference>
<comment type="caution">
    <text evidence="4">The sequence shown here is derived from an EMBL/GenBank/DDBJ whole genome shotgun (WGS) entry which is preliminary data.</text>
</comment>
<dbReference type="Proteomes" id="UP001607157">
    <property type="component" value="Unassembled WGS sequence"/>
</dbReference>
<organism evidence="4 5">
    <name type="scientific">Roseovarius aquimarinus</name>
    <dbReference type="NCBI Taxonomy" id="1229156"/>
    <lineage>
        <taxon>Bacteria</taxon>
        <taxon>Pseudomonadati</taxon>
        <taxon>Pseudomonadota</taxon>
        <taxon>Alphaproteobacteria</taxon>
        <taxon>Rhodobacterales</taxon>
        <taxon>Roseobacteraceae</taxon>
        <taxon>Roseovarius</taxon>
    </lineage>
</organism>
<feature type="domain" description="Alpha/beta hydrolase fold-3" evidence="3">
    <location>
        <begin position="73"/>
        <end position="271"/>
    </location>
</feature>
<dbReference type="RefSeq" id="WP_377172193.1">
    <property type="nucleotide sequence ID" value="NZ_JBHTJC010000003.1"/>
</dbReference>
<protein>
    <submittedName>
        <fullName evidence="4">Alpha/beta hydrolase</fullName>
    </submittedName>
</protein>
<proteinExistence type="inferred from homology"/>
<dbReference type="PANTHER" id="PTHR48081:SF8">
    <property type="entry name" value="ALPHA_BETA HYDROLASE FOLD-3 DOMAIN-CONTAINING PROTEIN-RELATED"/>
    <property type="match status" value="1"/>
</dbReference>
<evidence type="ECO:0000256" key="1">
    <source>
        <dbReference type="ARBA" id="ARBA00010515"/>
    </source>
</evidence>
<keyword evidence="2 4" id="KW-0378">Hydrolase</keyword>
<comment type="similarity">
    <text evidence="1">Belongs to the 'GDXG' lipolytic enzyme family.</text>
</comment>
<evidence type="ECO:0000259" key="3">
    <source>
        <dbReference type="Pfam" id="PF07859"/>
    </source>
</evidence>
<dbReference type="GO" id="GO:0016787">
    <property type="term" value="F:hydrolase activity"/>
    <property type="evidence" value="ECO:0007669"/>
    <property type="project" value="UniProtKB-KW"/>
</dbReference>
<dbReference type="EMBL" id="JBIHMM010000003">
    <property type="protein sequence ID" value="MFH0254747.1"/>
    <property type="molecule type" value="Genomic_DNA"/>
</dbReference>
<gene>
    <name evidence="4" type="ORF">ACGRVM_12650</name>
</gene>
<keyword evidence="5" id="KW-1185">Reference proteome</keyword>
<dbReference type="InterPro" id="IPR013094">
    <property type="entry name" value="AB_hydrolase_3"/>
</dbReference>
<evidence type="ECO:0000313" key="5">
    <source>
        <dbReference type="Proteomes" id="UP001607157"/>
    </source>
</evidence>
<evidence type="ECO:0000313" key="4">
    <source>
        <dbReference type="EMBL" id="MFH0254747.1"/>
    </source>
</evidence>
<accession>A0ABW7I998</accession>
<dbReference type="PANTHER" id="PTHR48081">
    <property type="entry name" value="AB HYDROLASE SUPERFAMILY PROTEIN C4A8.06C"/>
    <property type="match status" value="1"/>
</dbReference>
<reference evidence="4 5" key="1">
    <citation type="submission" date="2024-10" db="EMBL/GenBank/DDBJ databases">
        <authorList>
            <person name="Yang X.-N."/>
        </authorList>
    </citation>
    <scope>NUCLEOTIDE SEQUENCE [LARGE SCALE GENOMIC DNA]</scope>
    <source>
        <strain evidence="4 5">CAU 1059</strain>
    </source>
</reference>
<dbReference type="InterPro" id="IPR050300">
    <property type="entry name" value="GDXG_lipolytic_enzyme"/>
</dbReference>
<evidence type="ECO:0000256" key="2">
    <source>
        <dbReference type="ARBA" id="ARBA00022801"/>
    </source>
</evidence>
<dbReference type="InterPro" id="IPR002168">
    <property type="entry name" value="Lipase_GDXG_HIS_AS"/>
</dbReference>
<dbReference type="PROSITE" id="PS01173">
    <property type="entry name" value="LIPASE_GDXG_HIS"/>
    <property type="match status" value="1"/>
</dbReference>
<name>A0ABW7I998_9RHOB</name>